<dbReference type="EMBL" id="PZPP01000010">
    <property type="protein sequence ID" value="PTM36048.1"/>
    <property type="molecule type" value="Genomic_DNA"/>
</dbReference>
<sequence length="122" mass="13500">MTWVYKVSAHSFYLNGTYQFDAMYAGKPGFKNDSANECVKDKGPLPRGTYTIGPAFYHKRTKAYTMRLTPYPENQMCGRDGFLIHGNSGAHPSSASNGCIILGLKGRITINKSTDKILVVED</sequence>
<dbReference type="InterPro" id="IPR038063">
    <property type="entry name" value="Transpep_catalytic_dom"/>
</dbReference>
<accession>A0A2T4Y1J8</accession>
<proteinExistence type="predicted"/>
<dbReference type="OrthoDB" id="7569468at2"/>
<name>A0A2T4Y1J8_ENTCL</name>
<dbReference type="AlphaFoldDB" id="A0A2T4Y1J8"/>
<feature type="domain" description="Tlde1" evidence="1">
    <location>
        <begin position="23"/>
        <end position="103"/>
    </location>
</feature>
<evidence type="ECO:0000313" key="2">
    <source>
        <dbReference type="EMBL" id="PTM36048.1"/>
    </source>
</evidence>
<dbReference type="Proteomes" id="UP000241614">
    <property type="component" value="Unassembled WGS sequence"/>
</dbReference>
<dbReference type="Gene3D" id="2.40.440.10">
    <property type="entry name" value="L,D-transpeptidase catalytic domain-like"/>
    <property type="match status" value="1"/>
</dbReference>
<comment type="caution">
    <text evidence="2">The sequence shown here is derived from an EMBL/GenBank/DDBJ whole genome shotgun (WGS) entry which is preliminary data.</text>
</comment>
<dbReference type="RefSeq" id="WP_049006388.1">
    <property type="nucleotide sequence ID" value="NZ_JUZJ01000064.1"/>
</dbReference>
<reference evidence="2 3" key="1">
    <citation type="submission" date="2018-04" db="EMBL/GenBank/DDBJ databases">
        <title>Genome sequencing reveals highly heavy metal resistance and biotechnology application of the novel Enterobacter cloacae amazonensis isolated from wastewater river in Manaus - Amazonas.</title>
        <authorList>
            <person name="Astolfi M.C.T."/>
            <person name="Carvalho E.B.D.S."/>
            <person name="Lacerda L.B."/>
            <person name="Pinto M.V."/>
            <person name="Nogueira V.B."/>
            <person name="Barros A.M."/>
            <person name="Astolfi-Filho S."/>
        </authorList>
    </citation>
    <scope>NUCLEOTIDE SEQUENCE [LARGE SCALE GENOMIC DNA]</scope>
    <source>
        <strain evidence="3">amazonensis</strain>
    </source>
</reference>
<evidence type="ECO:0000313" key="3">
    <source>
        <dbReference type="Proteomes" id="UP000241614"/>
    </source>
</evidence>
<dbReference type="Pfam" id="PF10908">
    <property type="entry name" value="Tlde1_dom"/>
    <property type="match status" value="1"/>
</dbReference>
<dbReference type="InterPro" id="IPR021225">
    <property type="entry name" value="Tlde1_dom"/>
</dbReference>
<gene>
    <name evidence="2" type="ORF">DA103_09790</name>
</gene>
<evidence type="ECO:0000259" key="1">
    <source>
        <dbReference type="Pfam" id="PF10908"/>
    </source>
</evidence>
<organism evidence="2 3">
    <name type="scientific">Enterobacter cloacae</name>
    <dbReference type="NCBI Taxonomy" id="550"/>
    <lineage>
        <taxon>Bacteria</taxon>
        <taxon>Pseudomonadati</taxon>
        <taxon>Pseudomonadota</taxon>
        <taxon>Gammaproteobacteria</taxon>
        <taxon>Enterobacterales</taxon>
        <taxon>Enterobacteriaceae</taxon>
        <taxon>Enterobacter</taxon>
        <taxon>Enterobacter cloacae complex</taxon>
    </lineage>
</organism>
<protein>
    <submittedName>
        <fullName evidence="2">DUF2778 domain-containing protein</fullName>
    </submittedName>
</protein>